<sequence>MTTDNDPSLKDMAKEVNSVIRAEKKRGRFSVLAWVALGVVFIAGLAWWFWPEDTRIQWQTHRLDRADMVLTAMATGNLQPKSEVSVGAEISGLVSEVLVSENDEILRGQVLARFDTEELEVALLQATAGLELARASLAEAAATLEEALVDERRTESLVERGNSPQATLDKAVATRKRAEARSAYARATVRQAEATVSQARTRLEKAVITSPIDGVVLQRSIEPGATVAANFQTPVLFLLAEDLGQMELHVSMDEADVGLVKAGQSATFSVDAWSGREFEAEVLKVYLYPTVENNVVTYTTVLAVDNSAHLLQPGMTATATINTGQRDQALRVPNIAFRFTPPATEAESGGMFSHPASRGRGGAQGTSNTLWVLEDEEPRRVLVRSGYTDGQYTEVLSDELSEGDEVLTGIMRGSVE</sequence>
<dbReference type="InterPro" id="IPR006143">
    <property type="entry name" value="RND_pump_MFP"/>
</dbReference>
<dbReference type="PANTHER" id="PTHR32347">
    <property type="entry name" value="EFFLUX SYSTEM COMPONENT YKNX-RELATED"/>
    <property type="match status" value="1"/>
</dbReference>
<feature type="domain" description="CusB-like beta-barrel" evidence="7">
    <location>
        <begin position="249"/>
        <end position="323"/>
    </location>
</feature>
<dbReference type="Pfam" id="PF25954">
    <property type="entry name" value="Beta-barrel_RND_2"/>
    <property type="match status" value="1"/>
</dbReference>
<comment type="similarity">
    <text evidence="2">Belongs to the membrane fusion protein (MFP) (TC 8.A.1) family.</text>
</comment>
<gene>
    <name evidence="8" type="ORF">ACFQQA_05160</name>
</gene>
<evidence type="ECO:0000256" key="2">
    <source>
        <dbReference type="ARBA" id="ARBA00009477"/>
    </source>
</evidence>
<evidence type="ECO:0000259" key="7">
    <source>
        <dbReference type="Pfam" id="PF25954"/>
    </source>
</evidence>
<comment type="subcellular location">
    <subcellularLocation>
        <location evidence="1">Cell envelope</location>
    </subcellularLocation>
</comment>
<feature type="region of interest" description="Disordered" evidence="4">
    <location>
        <begin position="343"/>
        <end position="366"/>
    </location>
</feature>
<feature type="domain" description="Multidrug resistance protein MdtA-like barrel-sandwich hybrid" evidence="6">
    <location>
        <begin position="83"/>
        <end position="236"/>
    </location>
</feature>
<dbReference type="InterPro" id="IPR050465">
    <property type="entry name" value="UPF0194_transport"/>
</dbReference>
<dbReference type="Gene3D" id="2.40.30.170">
    <property type="match status" value="1"/>
</dbReference>
<reference evidence="9" key="1">
    <citation type="journal article" date="2019" name="Int. J. Syst. Evol. Microbiol.">
        <title>The Global Catalogue of Microorganisms (GCM) 10K type strain sequencing project: providing services to taxonomists for standard genome sequencing and annotation.</title>
        <authorList>
            <consortium name="The Broad Institute Genomics Platform"/>
            <consortium name="The Broad Institute Genome Sequencing Center for Infectious Disease"/>
            <person name="Wu L."/>
            <person name="Ma J."/>
        </authorList>
    </citation>
    <scope>NUCLEOTIDE SEQUENCE [LARGE SCALE GENOMIC DNA]</scope>
    <source>
        <strain evidence="9">CCUG 60559</strain>
    </source>
</reference>
<evidence type="ECO:0000259" key="6">
    <source>
        <dbReference type="Pfam" id="PF25917"/>
    </source>
</evidence>
<dbReference type="Gene3D" id="1.10.287.470">
    <property type="entry name" value="Helix hairpin bin"/>
    <property type="match status" value="1"/>
</dbReference>
<dbReference type="Pfam" id="PF25917">
    <property type="entry name" value="BSH_RND"/>
    <property type="match status" value="1"/>
</dbReference>
<dbReference type="Gene3D" id="2.40.50.100">
    <property type="match status" value="1"/>
</dbReference>
<name>A0ABW2ITL3_9GAMM</name>
<dbReference type="InterPro" id="IPR058792">
    <property type="entry name" value="Beta-barrel_RND_2"/>
</dbReference>
<keyword evidence="5" id="KW-0472">Membrane</keyword>
<evidence type="ECO:0000313" key="9">
    <source>
        <dbReference type="Proteomes" id="UP001596506"/>
    </source>
</evidence>
<dbReference type="SUPFAM" id="SSF111369">
    <property type="entry name" value="HlyD-like secretion proteins"/>
    <property type="match status" value="1"/>
</dbReference>
<dbReference type="PANTHER" id="PTHR32347:SF14">
    <property type="entry name" value="EFFLUX SYSTEM COMPONENT YKNX-RELATED"/>
    <property type="match status" value="1"/>
</dbReference>
<evidence type="ECO:0000256" key="3">
    <source>
        <dbReference type="ARBA" id="ARBA00023054"/>
    </source>
</evidence>
<keyword evidence="5" id="KW-0812">Transmembrane</keyword>
<keyword evidence="3" id="KW-0175">Coiled coil</keyword>
<dbReference type="RefSeq" id="WP_100687884.1">
    <property type="nucleotide sequence ID" value="NZ_JBHTBD010000001.1"/>
</dbReference>
<keyword evidence="9" id="KW-1185">Reference proteome</keyword>
<dbReference type="NCBIfam" id="TIGR01730">
    <property type="entry name" value="RND_mfp"/>
    <property type="match status" value="1"/>
</dbReference>
<proteinExistence type="inferred from homology"/>
<feature type="transmembrane region" description="Helical" evidence="5">
    <location>
        <begin position="31"/>
        <end position="50"/>
    </location>
</feature>
<protein>
    <submittedName>
        <fullName evidence="8">Efflux RND transporter periplasmic adaptor subunit</fullName>
    </submittedName>
</protein>
<evidence type="ECO:0000256" key="1">
    <source>
        <dbReference type="ARBA" id="ARBA00004196"/>
    </source>
</evidence>
<organism evidence="8 9">
    <name type="scientific">Marinobacter aromaticivorans</name>
    <dbReference type="NCBI Taxonomy" id="1494078"/>
    <lineage>
        <taxon>Bacteria</taxon>
        <taxon>Pseudomonadati</taxon>
        <taxon>Pseudomonadota</taxon>
        <taxon>Gammaproteobacteria</taxon>
        <taxon>Pseudomonadales</taxon>
        <taxon>Marinobacteraceae</taxon>
        <taxon>Marinobacter</taxon>
    </lineage>
</organism>
<keyword evidence="5" id="KW-1133">Transmembrane helix</keyword>
<evidence type="ECO:0000256" key="4">
    <source>
        <dbReference type="SAM" id="MobiDB-lite"/>
    </source>
</evidence>
<dbReference type="InterPro" id="IPR058625">
    <property type="entry name" value="MdtA-like_BSH"/>
</dbReference>
<evidence type="ECO:0000313" key="8">
    <source>
        <dbReference type="EMBL" id="MFC7294110.1"/>
    </source>
</evidence>
<accession>A0ABW2ITL3</accession>
<dbReference type="Proteomes" id="UP001596506">
    <property type="component" value="Unassembled WGS sequence"/>
</dbReference>
<dbReference type="EMBL" id="JBHTBD010000001">
    <property type="protein sequence ID" value="MFC7294110.1"/>
    <property type="molecule type" value="Genomic_DNA"/>
</dbReference>
<evidence type="ECO:0000256" key="5">
    <source>
        <dbReference type="SAM" id="Phobius"/>
    </source>
</evidence>
<comment type="caution">
    <text evidence="8">The sequence shown here is derived from an EMBL/GenBank/DDBJ whole genome shotgun (WGS) entry which is preliminary data.</text>
</comment>